<dbReference type="OrthoDB" id="9970026at2759"/>
<proteinExistence type="predicted"/>
<organism evidence="2 5">
    <name type="scientific">Adineta ricciae</name>
    <name type="common">Rotifer</name>
    <dbReference type="NCBI Taxonomy" id="249248"/>
    <lineage>
        <taxon>Eukaryota</taxon>
        <taxon>Metazoa</taxon>
        <taxon>Spiralia</taxon>
        <taxon>Gnathifera</taxon>
        <taxon>Rotifera</taxon>
        <taxon>Eurotatoria</taxon>
        <taxon>Bdelloidea</taxon>
        <taxon>Adinetida</taxon>
        <taxon>Adinetidae</taxon>
        <taxon>Adineta</taxon>
    </lineage>
</organism>
<feature type="signal peptide" evidence="1">
    <location>
        <begin position="1"/>
        <end position="21"/>
    </location>
</feature>
<keyword evidence="4" id="KW-1185">Reference proteome</keyword>
<keyword evidence="1" id="KW-0732">Signal</keyword>
<dbReference type="EMBL" id="CAJNOJ010000014">
    <property type="protein sequence ID" value="CAF0805921.1"/>
    <property type="molecule type" value="Genomic_DNA"/>
</dbReference>
<name>A0A813T7S9_ADIRI</name>
<evidence type="ECO:0000313" key="3">
    <source>
        <dbReference type="EMBL" id="CAF0910973.1"/>
    </source>
</evidence>
<feature type="chain" id="PRO_5036409348" evidence="1">
    <location>
        <begin position="22"/>
        <end position="77"/>
    </location>
</feature>
<reference evidence="2" key="1">
    <citation type="submission" date="2021-02" db="EMBL/GenBank/DDBJ databases">
        <authorList>
            <person name="Nowell W R."/>
        </authorList>
    </citation>
    <scope>NUCLEOTIDE SEQUENCE</scope>
</reference>
<gene>
    <name evidence="2" type="ORF">EDS130_LOCUS5093</name>
    <name evidence="3" type="ORF">XAT740_LOCUS8533</name>
</gene>
<evidence type="ECO:0000313" key="2">
    <source>
        <dbReference type="EMBL" id="CAF0805921.1"/>
    </source>
</evidence>
<accession>A0A813T7S9</accession>
<dbReference type="Proteomes" id="UP000663852">
    <property type="component" value="Unassembled WGS sequence"/>
</dbReference>
<evidence type="ECO:0000256" key="1">
    <source>
        <dbReference type="SAM" id="SignalP"/>
    </source>
</evidence>
<evidence type="ECO:0000313" key="4">
    <source>
        <dbReference type="Proteomes" id="UP000663828"/>
    </source>
</evidence>
<dbReference type="AlphaFoldDB" id="A0A813T7S9"/>
<sequence>MSTSFVRFLIFIIVCLSIAHAYPSSMTKQKWLQGSLEHHPQVVYELSSDSVDTDLIENDGFPTWLYRSRKFCCAPPL</sequence>
<protein>
    <submittedName>
        <fullName evidence="2">Uncharacterized protein</fullName>
    </submittedName>
</protein>
<evidence type="ECO:0000313" key="5">
    <source>
        <dbReference type="Proteomes" id="UP000663852"/>
    </source>
</evidence>
<dbReference type="EMBL" id="CAJNOR010000426">
    <property type="protein sequence ID" value="CAF0910973.1"/>
    <property type="molecule type" value="Genomic_DNA"/>
</dbReference>
<dbReference type="Proteomes" id="UP000663828">
    <property type="component" value="Unassembled WGS sequence"/>
</dbReference>
<comment type="caution">
    <text evidence="2">The sequence shown here is derived from an EMBL/GenBank/DDBJ whole genome shotgun (WGS) entry which is preliminary data.</text>
</comment>